<comment type="caution">
    <text evidence="5">The sequence shown here is derived from an EMBL/GenBank/DDBJ whole genome shotgun (WGS) entry which is preliminary data.</text>
</comment>
<dbReference type="InterPro" id="IPR001789">
    <property type="entry name" value="Sig_transdc_resp-reg_receiver"/>
</dbReference>
<reference evidence="5 6" key="1">
    <citation type="submission" date="2017-02" db="EMBL/GenBank/DDBJ databases">
        <title>Draft Genome Sequence of Streptomyces tsukubaensis F601, a Producer of the immunosuppressant tacrolimus FK506.</title>
        <authorList>
            <person name="Zong G."/>
            <person name="Zhong C."/>
            <person name="Fu J."/>
            <person name="Qin R."/>
            <person name="Cao G."/>
        </authorList>
    </citation>
    <scope>NUCLEOTIDE SEQUENCE [LARGE SCALE GENOMIC DNA]</scope>
    <source>
        <strain evidence="5 6">F601</strain>
    </source>
</reference>
<dbReference type="PROSITE" id="PS50110">
    <property type="entry name" value="RESPONSE_REGULATORY"/>
    <property type="match status" value="1"/>
</dbReference>
<gene>
    <name evidence="5" type="ORF">B1H18_34215</name>
</gene>
<dbReference type="InterPro" id="IPR011006">
    <property type="entry name" value="CheY-like_superfamily"/>
</dbReference>
<name>A0A1V3ZZK4_9ACTN</name>
<organism evidence="5 6">
    <name type="scientific">Streptomyces tsukubensis</name>
    <dbReference type="NCBI Taxonomy" id="83656"/>
    <lineage>
        <taxon>Bacteria</taxon>
        <taxon>Bacillati</taxon>
        <taxon>Actinomycetota</taxon>
        <taxon>Actinomycetes</taxon>
        <taxon>Kitasatosporales</taxon>
        <taxon>Streptomycetaceae</taxon>
        <taxon>Streptomyces</taxon>
    </lineage>
</organism>
<evidence type="ECO:0000256" key="2">
    <source>
        <dbReference type="PROSITE-ProRule" id="PRU00169"/>
    </source>
</evidence>
<dbReference type="STRING" id="83656.B1H18_34215"/>
<dbReference type="InterPro" id="IPR050595">
    <property type="entry name" value="Bact_response_regulator"/>
</dbReference>
<feature type="region of interest" description="Disordered" evidence="3">
    <location>
        <begin position="141"/>
        <end position="179"/>
    </location>
</feature>
<dbReference type="PANTHER" id="PTHR44591:SF3">
    <property type="entry name" value="RESPONSE REGULATORY DOMAIN-CONTAINING PROTEIN"/>
    <property type="match status" value="1"/>
</dbReference>
<keyword evidence="6" id="KW-1185">Reference proteome</keyword>
<accession>A0A1V3ZZK4</accession>
<dbReference type="Proteomes" id="UP000190539">
    <property type="component" value="Unassembled WGS sequence"/>
</dbReference>
<evidence type="ECO:0000259" key="4">
    <source>
        <dbReference type="PROSITE" id="PS50110"/>
    </source>
</evidence>
<evidence type="ECO:0000313" key="5">
    <source>
        <dbReference type="EMBL" id="OON71367.1"/>
    </source>
</evidence>
<dbReference type="GO" id="GO:0000160">
    <property type="term" value="P:phosphorelay signal transduction system"/>
    <property type="evidence" value="ECO:0007669"/>
    <property type="project" value="InterPro"/>
</dbReference>
<dbReference type="CDD" id="cd00156">
    <property type="entry name" value="REC"/>
    <property type="match status" value="1"/>
</dbReference>
<dbReference type="Gene3D" id="3.40.50.2300">
    <property type="match status" value="1"/>
</dbReference>
<feature type="modified residue" description="4-aspartylphosphate" evidence="2">
    <location>
        <position position="55"/>
    </location>
</feature>
<evidence type="ECO:0000256" key="3">
    <source>
        <dbReference type="SAM" id="MobiDB-lite"/>
    </source>
</evidence>
<dbReference type="SMART" id="SM00448">
    <property type="entry name" value="REC"/>
    <property type="match status" value="1"/>
</dbReference>
<evidence type="ECO:0000313" key="6">
    <source>
        <dbReference type="Proteomes" id="UP000190539"/>
    </source>
</evidence>
<dbReference type="SUPFAM" id="SSF52172">
    <property type="entry name" value="CheY-like"/>
    <property type="match status" value="1"/>
</dbReference>
<protein>
    <submittedName>
        <fullName evidence="5">Response regulator</fullName>
    </submittedName>
</protein>
<sequence length="179" mass="19393">MAADARILLVDDHRDNLFALESTLSTLGHPLILATNGDEALKALLRGGVGLALVDVVMPGVSGLDVVRYMQRVEQTQNIPVILLTGAGRDNHLARTAYGLGVADLVVKPIDPWTLRTKVRHLLRTRERIVALEGRLSTLQREFRDHARPRPAAANDKGGASPTGRPHPQAPRHPVGPEA</sequence>
<proteinExistence type="predicted"/>
<dbReference type="AlphaFoldDB" id="A0A1V3ZZK4"/>
<feature type="domain" description="Response regulatory" evidence="4">
    <location>
        <begin position="6"/>
        <end position="123"/>
    </location>
</feature>
<keyword evidence="1 2" id="KW-0597">Phosphoprotein</keyword>
<evidence type="ECO:0000256" key="1">
    <source>
        <dbReference type="ARBA" id="ARBA00022553"/>
    </source>
</evidence>
<dbReference type="Pfam" id="PF00072">
    <property type="entry name" value="Response_reg"/>
    <property type="match status" value="1"/>
</dbReference>
<dbReference type="EMBL" id="MVFC01000061">
    <property type="protein sequence ID" value="OON71367.1"/>
    <property type="molecule type" value="Genomic_DNA"/>
</dbReference>
<dbReference type="RefSeq" id="WP_077974502.1">
    <property type="nucleotide sequence ID" value="NZ_CP045178.1"/>
</dbReference>
<dbReference type="OrthoDB" id="9812260at2"/>
<dbReference type="PANTHER" id="PTHR44591">
    <property type="entry name" value="STRESS RESPONSE REGULATOR PROTEIN 1"/>
    <property type="match status" value="1"/>
</dbReference>